<dbReference type="RefSeq" id="WP_041877596.1">
    <property type="nucleotide sequence ID" value="NZ_CP157278.1"/>
</dbReference>
<dbReference type="Pfam" id="PF02687">
    <property type="entry name" value="FtsX"/>
    <property type="match status" value="2"/>
</dbReference>
<feature type="transmembrane region" description="Helical" evidence="6">
    <location>
        <begin position="21"/>
        <end position="43"/>
    </location>
</feature>
<accession>A0A0D0GNH4</accession>
<comment type="subcellular location">
    <subcellularLocation>
        <location evidence="1">Cell membrane</location>
        <topology evidence="1">Multi-pass membrane protein</topology>
    </subcellularLocation>
</comment>
<dbReference type="InterPro" id="IPR025857">
    <property type="entry name" value="MacB_PCD"/>
</dbReference>
<dbReference type="GO" id="GO:0005886">
    <property type="term" value="C:plasma membrane"/>
    <property type="evidence" value="ECO:0007669"/>
    <property type="project" value="UniProtKB-SubCell"/>
</dbReference>
<dbReference type="STRING" id="1503925.TH53_01220"/>
<keyword evidence="3 6" id="KW-0812">Transmembrane</keyword>
<feature type="transmembrane region" description="Helical" evidence="6">
    <location>
        <begin position="284"/>
        <end position="304"/>
    </location>
</feature>
<feature type="transmembrane region" description="Helical" evidence="6">
    <location>
        <begin position="337"/>
        <end position="358"/>
    </location>
</feature>
<name>A0A0D0GNH4_9SPHI</name>
<evidence type="ECO:0000256" key="5">
    <source>
        <dbReference type="ARBA" id="ARBA00023136"/>
    </source>
</evidence>
<feature type="transmembrane region" description="Helical" evidence="6">
    <location>
        <begin position="710"/>
        <end position="732"/>
    </location>
</feature>
<proteinExistence type="predicted"/>
<keyword evidence="4 6" id="KW-1133">Transmembrane helix</keyword>
<keyword evidence="2" id="KW-1003">Cell membrane</keyword>
<keyword evidence="10" id="KW-1185">Reference proteome</keyword>
<dbReference type="Pfam" id="PF12704">
    <property type="entry name" value="MacB_PCD"/>
    <property type="match status" value="2"/>
</dbReference>
<dbReference type="PROSITE" id="PS51257">
    <property type="entry name" value="PROKAR_LIPOPROTEIN"/>
    <property type="match status" value="1"/>
</dbReference>
<evidence type="ECO:0008006" key="11">
    <source>
        <dbReference type="Google" id="ProtNLM"/>
    </source>
</evidence>
<dbReference type="InterPro" id="IPR050250">
    <property type="entry name" value="Macrolide_Exporter_MacB"/>
</dbReference>
<evidence type="ECO:0000256" key="1">
    <source>
        <dbReference type="ARBA" id="ARBA00004651"/>
    </source>
</evidence>
<comment type="caution">
    <text evidence="9">The sequence shown here is derived from an EMBL/GenBank/DDBJ whole genome shotgun (WGS) entry which is preliminary data.</text>
</comment>
<dbReference type="Proteomes" id="UP000032049">
    <property type="component" value="Unassembled WGS sequence"/>
</dbReference>
<evidence type="ECO:0000313" key="9">
    <source>
        <dbReference type="EMBL" id="KIO78747.1"/>
    </source>
</evidence>
<feature type="transmembrane region" description="Helical" evidence="6">
    <location>
        <begin position="419"/>
        <end position="442"/>
    </location>
</feature>
<protein>
    <recommendedName>
        <fullName evidence="11">ABC transporter permease</fullName>
    </recommendedName>
</protein>
<feature type="domain" description="MacB-like periplasmic core" evidence="8">
    <location>
        <begin position="484"/>
        <end position="604"/>
    </location>
</feature>
<evidence type="ECO:0000259" key="8">
    <source>
        <dbReference type="Pfam" id="PF12704"/>
    </source>
</evidence>
<dbReference type="OrthoDB" id="1451596at2"/>
<evidence type="ECO:0000256" key="2">
    <source>
        <dbReference type="ARBA" id="ARBA00022475"/>
    </source>
</evidence>
<evidence type="ECO:0000256" key="3">
    <source>
        <dbReference type="ARBA" id="ARBA00022692"/>
    </source>
</evidence>
<dbReference type="AlphaFoldDB" id="A0A0D0GNH4"/>
<evidence type="ECO:0000259" key="7">
    <source>
        <dbReference type="Pfam" id="PF02687"/>
    </source>
</evidence>
<feature type="domain" description="ABC3 transporter permease C-terminal" evidence="7">
    <location>
        <begin position="668"/>
        <end position="782"/>
    </location>
</feature>
<dbReference type="PANTHER" id="PTHR30572:SF18">
    <property type="entry name" value="ABC-TYPE MACROLIDE FAMILY EXPORT SYSTEM PERMEASE COMPONENT 2"/>
    <property type="match status" value="1"/>
</dbReference>
<evidence type="ECO:0000256" key="4">
    <source>
        <dbReference type="ARBA" id="ARBA00022989"/>
    </source>
</evidence>
<reference evidence="9 10" key="1">
    <citation type="submission" date="2015-01" db="EMBL/GenBank/DDBJ databases">
        <title>Draft genome sequence of Pedobacter sp. NL19 isolated from sludge of an effluent treatment pond in an abandoned uranium mine.</title>
        <authorList>
            <person name="Santos T."/>
            <person name="Caetano T."/>
            <person name="Covas C."/>
            <person name="Cruz A."/>
            <person name="Mendo S."/>
        </authorList>
    </citation>
    <scope>NUCLEOTIDE SEQUENCE [LARGE SCALE GENOMIC DNA]</scope>
    <source>
        <strain evidence="9 10">NL19</strain>
    </source>
</reference>
<organism evidence="9 10">
    <name type="scientific">Pedobacter lusitanus</name>
    <dbReference type="NCBI Taxonomy" id="1503925"/>
    <lineage>
        <taxon>Bacteria</taxon>
        <taxon>Pseudomonadati</taxon>
        <taxon>Bacteroidota</taxon>
        <taxon>Sphingobacteriia</taxon>
        <taxon>Sphingobacteriales</taxon>
        <taxon>Sphingobacteriaceae</taxon>
        <taxon>Pedobacter</taxon>
    </lineage>
</organism>
<keyword evidence="5 6" id="KW-0472">Membrane</keyword>
<feature type="transmembrane region" description="Helical" evidence="6">
    <location>
        <begin position="752"/>
        <end position="772"/>
    </location>
</feature>
<dbReference type="EMBL" id="JXRA01000006">
    <property type="protein sequence ID" value="KIO78747.1"/>
    <property type="molecule type" value="Genomic_DNA"/>
</dbReference>
<dbReference type="PANTHER" id="PTHR30572">
    <property type="entry name" value="MEMBRANE COMPONENT OF TRANSPORTER-RELATED"/>
    <property type="match status" value="1"/>
</dbReference>
<dbReference type="InterPro" id="IPR003838">
    <property type="entry name" value="ABC3_permease_C"/>
</dbReference>
<sequence>MFKLNLKIALRNLWRNKSFSLINISGLAIGLASCFLLLLYVSYEFSYDNHGKDSAHVYKVMTNFLDVNRNIESTDGATGNMIGPFLKENYPAVKAMCRYEKGRPKLIANGTTKSFKKTGLFADAGILNIFDYTFIAGDRKTALNLPGNVIVTESTAKILFGTIDVLNKVVRFENKISLKITGVIRDLPGNSSVYFDFLMPWSLFENQYSWVKEPAWTNFSWATLVRLDLSTDIARFNKEIKGIVEKNSAGARVFVSVYPLNKLHLHGTFINGKSTGGKIEQVRLFMGLAIGILLIACVNFMNMATAKSERRAKEVGIKKTIGATRSSLITQFLMESIVLTFCSAILAVIIVELALPLFNSLLAIELGVSYADFYIWAGLVFVTLLTGLIAGSYPALYLSSFNPVQILKKKGVKKQLVSLRQLLVIGQFGFAVVLIIATTVIYQQIQFIKNRPVGYQIGELVEMEQDGDLYNKFELLKTRLLQSGAVTALTQTSSSITRDGSSFIGMKWPGSNYADQLFSFNQLATTYDFIKTTGVKLLAGREFSPHFASDSAAVMVSRSAAKRMNLENPVGQTVVYHGENRTIVGVFEDFIWGSPSQVERPMVVAFFKGWGGRVTMRLNPINSPAANIALIEKIVKEVNPAYPVEINYTDRLYADKLNTQKVLGILSNVFGGLAIFISCLGLFGLAAYSAEQRTKEIGVRKVLGASVGNLIQLLSFSFLKMVLIAIVIGVPVANYLMSGWLKGFELHTSVNWVIIALAVAGTLGIAMITVSFQAYKAAKANPVQALKYE</sequence>
<feature type="domain" description="ABC3 transporter permease C-terminal" evidence="7">
    <location>
        <begin position="288"/>
        <end position="402"/>
    </location>
</feature>
<dbReference type="GO" id="GO:0022857">
    <property type="term" value="F:transmembrane transporter activity"/>
    <property type="evidence" value="ECO:0007669"/>
    <property type="project" value="TreeGrafter"/>
</dbReference>
<gene>
    <name evidence="9" type="ORF">TH53_01220</name>
</gene>
<evidence type="ECO:0000313" key="10">
    <source>
        <dbReference type="Proteomes" id="UP000032049"/>
    </source>
</evidence>
<feature type="transmembrane region" description="Helical" evidence="6">
    <location>
        <begin position="669"/>
        <end position="690"/>
    </location>
</feature>
<evidence type="ECO:0000256" key="6">
    <source>
        <dbReference type="SAM" id="Phobius"/>
    </source>
</evidence>
<feature type="domain" description="MacB-like periplasmic core" evidence="8">
    <location>
        <begin position="20"/>
        <end position="241"/>
    </location>
</feature>
<feature type="transmembrane region" description="Helical" evidence="6">
    <location>
        <begin position="373"/>
        <end position="398"/>
    </location>
</feature>